<feature type="signal peptide" evidence="1">
    <location>
        <begin position="1"/>
        <end position="29"/>
    </location>
</feature>
<dbReference type="EMBL" id="BGPR01033054">
    <property type="protein sequence ID" value="GBO06841.1"/>
    <property type="molecule type" value="Genomic_DNA"/>
</dbReference>
<protein>
    <recommendedName>
        <fullName evidence="4">Secreted protein</fullName>
    </recommendedName>
</protein>
<comment type="caution">
    <text evidence="2">The sequence shown here is derived from an EMBL/GenBank/DDBJ whole genome shotgun (WGS) entry which is preliminary data.</text>
</comment>
<name>A0A4Y2U451_ARAVE</name>
<evidence type="ECO:0008006" key="4">
    <source>
        <dbReference type="Google" id="ProtNLM"/>
    </source>
</evidence>
<accession>A0A4Y2U451</accession>
<dbReference type="Proteomes" id="UP000499080">
    <property type="component" value="Unassembled WGS sequence"/>
</dbReference>
<evidence type="ECO:0000313" key="3">
    <source>
        <dbReference type="Proteomes" id="UP000499080"/>
    </source>
</evidence>
<keyword evidence="1" id="KW-0732">Signal</keyword>
<evidence type="ECO:0000313" key="2">
    <source>
        <dbReference type="EMBL" id="GBO06841.1"/>
    </source>
</evidence>
<feature type="chain" id="PRO_5021245772" description="Secreted protein" evidence="1">
    <location>
        <begin position="30"/>
        <end position="175"/>
    </location>
</feature>
<organism evidence="2 3">
    <name type="scientific">Araneus ventricosus</name>
    <name type="common">Orbweaver spider</name>
    <name type="synonym">Epeira ventricosa</name>
    <dbReference type="NCBI Taxonomy" id="182803"/>
    <lineage>
        <taxon>Eukaryota</taxon>
        <taxon>Metazoa</taxon>
        <taxon>Ecdysozoa</taxon>
        <taxon>Arthropoda</taxon>
        <taxon>Chelicerata</taxon>
        <taxon>Arachnida</taxon>
        <taxon>Araneae</taxon>
        <taxon>Araneomorphae</taxon>
        <taxon>Entelegynae</taxon>
        <taxon>Araneoidea</taxon>
        <taxon>Araneidae</taxon>
        <taxon>Araneus</taxon>
    </lineage>
</organism>
<proteinExistence type="predicted"/>
<sequence>MRNVCATVGILVHHLLAHLVARLSHGSNGTPNNASKIFSENLAIFVKTSIQHIFRFPSFCIFAFQNLCNFISNQYAARILYPVGNIYYYYLHRLVYVLTMNEALGGRQGQKTPIYRCSRGCDEKWDDKLPTCTCYAGTSTGKIKPAGVFSPKLSRILITHVEKNKLKGSKTNKNP</sequence>
<evidence type="ECO:0000256" key="1">
    <source>
        <dbReference type="SAM" id="SignalP"/>
    </source>
</evidence>
<dbReference type="AlphaFoldDB" id="A0A4Y2U451"/>
<keyword evidence="3" id="KW-1185">Reference proteome</keyword>
<gene>
    <name evidence="2" type="ORF">AVEN_197679_1</name>
</gene>
<reference evidence="2 3" key="1">
    <citation type="journal article" date="2019" name="Sci. Rep.">
        <title>Orb-weaving spider Araneus ventricosus genome elucidates the spidroin gene catalogue.</title>
        <authorList>
            <person name="Kono N."/>
            <person name="Nakamura H."/>
            <person name="Ohtoshi R."/>
            <person name="Moran D.A.P."/>
            <person name="Shinohara A."/>
            <person name="Yoshida Y."/>
            <person name="Fujiwara M."/>
            <person name="Mori M."/>
            <person name="Tomita M."/>
            <person name="Arakawa K."/>
        </authorList>
    </citation>
    <scope>NUCLEOTIDE SEQUENCE [LARGE SCALE GENOMIC DNA]</scope>
</reference>